<comment type="caution">
    <text evidence="1">The sequence shown here is derived from an EMBL/GenBank/DDBJ whole genome shotgun (WGS) entry which is preliminary data.</text>
</comment>
<proteinExistence type="predicted"/>
<dbReference type="EMBL" id="WBMO01000001">
    <property type="protein sequence ID" value="MDV2474664.1"/>
    <property type="molecule type" value="Genomic_DNA"/>
</dbReference>
<reference evidence="1 2" key="1">
    <citation type="submission" date="2019-10" db="EMBL/GenBank/DDBJ databases">
        <title>Draft Genome Assembly of Rhodococcus zopfii DSM44189.</title>
        <authorList>
            <person name="Sutton J.M."/>
            <person name="Akob D.M."/>
            <person name="Bushman T.J."/>
        </authorList>
    </citation>
    <scope>NUCLEOTIDE SEQUENCE [LARGE SCALE GENOMIC DNA]</scope>
    <source>
        <strain evidence="1 2">DSM 44189</strain>
    </source>
</reference>
<dbReference type="Proteomes" id="UP001275440">
    <property type="component" value="Unassembled WGS sequence"/>
</dbReference>
<organism evidence="1 2">
    <name type="scientific">Rhodococcus zopfii</name>
    <dbReference type="NCBI Taxonomy" id="43772"/>
    <lineage>
        <taxon>Bacteria</taxon>
        <taxon>Bacillati</taxon>
        <taxon>Actinomycetota</taxon>
        <taxon>Actinomycetes</taxon>
        <taxon>Mycobacteriales</taxon>
        <taxon>Nocardiaceae</taxon>
        <taxon>Rhodococcus</taxon>
    </lineage>
</organism>
<keyword evidence="2" id="KW-1185">Reference proteome</keyword>
<sequence length="79" mass="8938">MTEHTVAKRVVSLRHDLGALDRRVGDLVESLELLDRDLGEADEAARREMLNMLSDARLDLHAARDHIEALARYAAKFDL</sequence>
<accession>A0ABU3WM11</accession>
<gene>
    <name evidence="1" type="ORF">F8M49_03105</name>
</gene>
<protein>
    <submittedName>
        <fullName evidence="1">Uncharacterized protein</fullName>
    </submittedName>
</protein>
<evidence type="ECO:0000313" key="1">
    <source>
        <dbReference type="EMBL" id="MDV2474664.1"/>
    </source>
</evidence>
<name>A0ABU3WM11_9NOCA</name>
<evidence type="ECO:0000313" key="2">
    <source>
        <dbReference type="Proteomes" id="UP001275440"/>
    </source>
</evidence>